<dbReference type="InterPro" id="IPR007210">
    <property type="entry name" value="ABC_Gly_betaine_transp_sub-bd"/>
</dbReference>
<dbReference type="AlphaFoldDB" id="A0A2I1P863"/>
<proteinExistence type="predicted"/>
<dbReference type="CDD" id="cd13606">
    <property type="entry name" value="PBP2_ProX_like"/>
    <property type="match status" value="1"/>
</dbReference>
<evidence type="ECO:0000313" key="4">
    <source>
        <dbReference type="Proteomes" id="UP000234206"/>
    </source>
</evidence>
<name>A0A2I1P863_9MICO</name>
<dbReference type="Proteomes" id="UP000234206">
    <property type="component" value="Unassembled WGS sequence"/>
</dbReference>
<dbReference type="GO" id="GO:0022857">
    <property type="term" value="F:transmembrane transporter activity"/>
    <property type="evidence" value="ECO:0007669"/>
    <property type="project" value="InterPro"/>
</dbReference>
<feature type="signal peptide" evidence="1">
    <location>
        <begin position="1"/>
        <end position="21"/>
    </location>
</feature>
<accession>A0A2I1P863</accession>
<dbReference type="PROSITE" id="PS51257">
    <property type="entry name" value="PROKAR_LIPOPROTEIN"/>
    <property type="match status" value="1"/>
</dbReference>
<keyword evidence="4" id="KW-1185">Reference proteome</keyword>
<evidence type="ECO:0000256" key="1">
    <source>
        <dbReference type="SAM" id="SignalP"/>
    </source>
</evidence>
<dbReference type="RefSeq" id="WP_101850113.1">
    <property type="nucleotide sequence ID" value="NZ_PKIZ01000029.1"/>
</dbReference>
<protein>
    <submittedName>
        <fullName evidence="3">Glycine/betaine ABC transporter substrate-binding protein</fullName>
    </submittedName>
</protein>
<keyword evidence="1" id="KW-0732">Signal</keyword>
<sequence length="301" mass="31666">MRRISAMATVLAGALALTACGGDPTKDPAVQEGGDAGGGTVTVGSANFTESTILAEVYAQALEDAGVPVQKKLEIGSRETYLPALQDGSIDLVPEYTGTLAAYLDEELTATEPEEVYASLQKNLPKGVVALEYSQAANSDNVVVTRETAQEHHLEKISDLEPLAGQMTLGGPPEWQKRPQGVPGLAKTYGLHFQTFRAMNAGGNVTALALKYGQLDAANIFTTDPAIPANDFVVLEDDKGLFSAQNVVPVVSERAATPKVRKALDAVSAALTVDDLAAMNAAVLDGDSPEEVADRWVEEEL</sequence>
<dbReference type="EMBL" id="PKIZ01000029">
    <property type="protein sequence ID" value="PKZ40819.1"/>
    <property type="molecule type" value="Genomic_DNA"/>
</dbReference>
<gene>
    <name evidence="3" type="ORF">CYJ76_11015</name>
</gene>
<feature type="chain" id="PRO_5014165492" evidence="1">
    <location>
        <begin position="22"/>
        <end position="301"/>
    </location>
</feature>
<evidence type="ECO:0000313" key="3">
    <source>
        <dbReference type="EMBL" id="PKZ40819.1"/>
    </source>
</evidence>
<dbReference type="Gene3D" id="3.40.190.10">
    <property type="entry name" value="Periplasmic binding protein-like II"/>
    <property type="match status" value="1"/>
</dbReference>
<dbReference type="GO" id="GO:0043190">
    <property type="term" value="C:ATP-binding cassette (ABC) transporter complex"/>
    <property type="evidence" value="ECO:0007669"/>
    <property type="project" value="InterPro"/>
</dbReference>
<dbReference type="SUPFAM" id="SSF53850">
    <property type="entry name" value="Periplasmic binding protein-like II"/>
    <property type="match status" value="1"/>
</dbReference>
<evidence type="ECO:0000259" key="2">
    <source>
        <dbReference type="Pfam" id="PF04069"/>
    </source>
</evidence>
<organism evidence="3 4">
    <name type="scientific">Kytococcus schroeteri</name>
    <dbReference type="NCBI Taxonomy" id="138300"/>
    <lineage>
        <taxon>Bacteria</taxon>
        <taxon>Bacillati</taxon>
        <taxon>Actinomycetota</taxon>
        <taxon>Actinomycetes</taxon>
        <taxon>Micrococcales</taxon>
        <taxon>Kytococcaceae</taxon>
        <taxon>Kytococcus</taxon>
    </lineage>
</organism>
<dbReference type="OrthoDB" id="9781705at2"/>
<comment type="caution">
    <text evidence="3">The sequence shown here is derived from an EMBL/GenBank/DDBJ whole genome shotgun (WGS) entry which is preliminary data.</text>
</comment>
<dbReference type="Pfam" id="PF04069">
    <property type="entry name" value="OpuAC"/>
    <property type="match status" value="1"/>
</dbReference>
<reference evidence="3 4" key="1">
    <citation type="submission" date="2017-12" db="EMBL/GenBank/DDBJ databases">
        <title>Phylogenetic diversity of female urinary microbiome.</title>
        <authorList>
            <person name="Thomas-White K."/>
            <person name="Wolfe A.J."/>
        </authorList>
    </citation>
    <scope>NUCLEOTIDE SEQUENCE [LARGE SCALE GENOMIC DNA]</scope>
    <source>
        <strain evidence="3 4">UMB1298</strain>
    </source>
</reference>
<feature type="domain" description="ABC-type glycine betaine transport system substrate-binding" evidence="2">
    <location>
        <begin position="40"/>
        <end position="299"/>
    </location>
</feature>
<dbReference type="Gene3D" id="3.40.190.120">
    <property type="entry name" value="Osmoprotection protein (prox), domain 2"/>
    <property type="match status" value="1"/>
</dbReference>